<name>A0A7D6GNV8_9EURY</name>
<evidence type="ECO:0000313" key="2">
    <source>
        <dbReference type="Proteomes" id="UP000510869"/>
    </source>
</evidence>
<gene>
    <name evidence="1" type="ORF">HYG81_10740</name>
</gene>
<accession>A0A7D6GNV8</accession>
<dbReference type="InterPro" id="IPR009758">
    <property type="entry name" value="DUF1326"/>
</dbReference>
<evidence type="ECO:0000313" key="1">
    <source>
        <dbReference type="EMBL" id="QLK24602.1"/>
    </source>
</evidence>
<proteinExistence type="predicted"/>
<dbReference type="EMBL" id="CP059154">
    <property type="protein sequence ID" value="QLK24602.1"/>
    <property type="molecule type" value="Genomic_DNA"/>
</dbReference>
<dbReference type="OrthoDB" id="6311at2157"/>
<dbReference type="Proteomes" id="UP000510869">
    <property type="component" value="Chromosome"/>
</dbReference>
<keyword evidence="2" id="KW-1185">Reference proteome</keyword>
<dbReference type="Pfam" id="PF07040">
    <property type="entry name" value="DUF1326"/>
    <property type="match status" value="1"/>
</dbReference>
<dbReference type="KEGG" id="nay:HYG81_10740"/>
<protein>
    <submittedName>
        <fullName evidence="1">DUF1326 domain-containing protein</fullName>
    </submittedName>
</protein>
<dbReference type="GeneID" id="56143687"/>
<dbReference type="RefSeq" id="WP_180839684.1">
    <property type="nucleotide sequence ID" value="NZ_CP059154.1"/>
</dbReference>
<organism evidence="1 2">
    <name type="scientific">Natrinema zhouii</name>
    <dbReference type="NCBI Taxonomy" id="1710539"/>
    <lineage>
        <taxon>Archaea</taxon>
        <taxon>Methanobacteriati</taxon>
        <taxon>Methanobacteriota</taxon>
        <taxon>Stenosarchaea group</taxon>
        <taxon>Halobacteria</taxon>
        <taxon>Halobacteriales</taxon>
        <taxon>Natrialbaceae</taxon>
        <taxon>Natrinema</taxon>
    </lineage>
</organism>
<reference evidence="1 2" key="1">
    <citation type="submission" date="2020-07" db="EMBL/GenBank/DDBJ databases">
        <title>Natrinema (YPL30) sp. nov. and Haloterrigena xxxxxx (YPL8) sp. nov., isolated from a salt mine.</title>
        <authorList>
            <person name="Cui H."/>
        </authorList>
    </citation>
    <scope>NUCLEOTIDE SEQUENCE [LARGE SCALE GENOMIC DNA]</scope>
    <source>
        <strain evidence="1 2">YPL13</strain>
    </source>
</reference>
<dbReference type="AlphaFoldDB" id="A0A7D6GNV8"/>
<sequence>MAEQWQLEGDYVEACNCDVTCQCIWLEPPDDNVCTVSLVWHIRDGRYGDIDLSDLSVGMLVSTETGVMFAPDTGWNVVLLIDEAADDDQRAALEDIYFGRAGGIFAPVADTHVESAEVATVPVTFDRNGADLSVEMGDVVSMAVVGKRGFNEDLGTISPHPLTKSREMQTGKSTTATVTYDDEFSWDVSENNSYFGDFELANA</sequence>